<dbReference type="PROSITE" id="PS00080">
    <property type="entry name" value="MULTICOPPER_OXIDASE2"/>
    <property type="match status" value="1"/>
</dbReference>
<evidence type="ECO:0000259" key="5">
    <source>
        <dbReference type="Pfam" id="PF07731"/>
    </source>
</evidence>
<feature type="domain" description="Plastocyanin-like" evidence="6">
    <location>
        <begin position="74"/>
        <end position="113"/>
    </location>
</feature>
<feature type="domain" description="Plastocyanin-like" evidence="6">
    <location>
        <begin position="138"/>
        <end position="211"/>
    </location>
</feature>
<keyword evidence="1" id="KW-0479">Metal-binding</keyword>
<dbReference type="PANTHER" id="PTHR11709:SF518">
    <property type="entry name" value="MULTICOPPER OXIDASE"/>
    <property type="match status" value="1"/>
</dbReference>
<dbReference type="InterPro" id="IPR045087">
    <property type="entry name" value="Cu-oxidase_fam"/>
</dbReference>
<dbReference type="KEGG" id="mpsy:CEK71_20625"/>
<evidence type="ECO:0000313" key="8">
    <source>
        <dbReference type="Proteomes" id="UP000197019"/>
    </source>
</evidence>
<feature type="domain" description="Plastocyanin-like" evidence="5">
    <location>
        <begin position="477"/>
        <end position="549"/>
    </location>
</feature>
<dbReference type="InterPro" id="IPR011707">
    <property type="entry name" value="Cu-oxidase-like_N"/>
</dbReference>
<feature type="chain" id="PRO_5012870908" evidence="3">
    <location>
        <begin position="25"/>
        <end position="564"/>
    </location>
</feature>
<dbReference type="CDD" id="cd13853">
    <property type="entry name" value="CuRO_1_Tth-MCO_like"/>
    <property type="match status" value="1"/>
</dbReference>
<dbReference type="Gene3D" id="2.60.40.420">
    <property type="entry name" value="Cupredoxins - blue copper proteins"/>
    <property type="match status" value="3"/>
</dbReference>
<dbReference type="PANTHER" id="PTHR11709">
    <property type="entry name" value="MULTI-COPPER OXIDASE"/>
    <property type="match status" value="1"/>
</dbReference>
<accession>A0A1Z4C416</accession>
<evidence type="ECO:0000256" key="1">
    <source>
        <dbReference type="ARBA" id="ARBA00022723"/>
    </source>
</evidence>
<gene>
    <name evidence="7" type="ORF">CEK71_20625</name>
</gene>
<dbReference type="OrthoDB" id="9757546at2"/>
<dbReference type="AlphaFoldDB" id="A0A1Z4C416"/>
<evidence type="ECO:0000256" key="2">
    <source>
        <dbReference type="ARBA" id="ARBA00023002"/>
    </source>
</evidence>
<feature type="signal peptide" evidence="3">
    <location>
        <begin position="1"/>
        <end position="24"/>
    </location>
</feature>
<dbReference type="RefSeq" id="WP_088621143.1">
    <property type="nucleotide sequence ID" value="NZ_CP022129.1"/>
</dbReference>
<dbReference type="InterPro" id="IPR002355">
    <property type="entry name" value="Cu_oxidase_Cu_BS"/>
</dbReference>
<dbReference type="Proteomes" id="UP000197019">
    <property type="component" value="Chromosome"/>
</dbReference>
<organism evidence="7 8">
    <name type="scientific">Methylovulum psychrotolerans</name>
    <dbReference type="NCBI Taxonomy" id="1704499"/>
    <lineage>
        <taxon>Bacteria</taxon>
        <taxon>Pseudomonadati</taxon>
        <taxon>Pseudomonadota</taxon>
        <taxon>Gammaproteobacteria</taxon>
        <taxon>Methylococcales</taxon>
        <taxon>Methylococcaceae</taxon>
        <taxon>Methylovulum</taxon>
    </lineage>
</organism>
<evidence type="ECO:0000259" key="4">
    <source>
        <dbReference type="Pfam" id="PF00394"/>
    </source>
</evidence>
<dbReference type="EMBL" id="CP022129">
    <property type="protein sequence ID" value="ASF48273.1"/>
    <property type="molecule type" value="Genomic_DNA"/>
</dbReference>
<dbReference type="InterPro" id="IPR008972">
    <property type="entry name" value="Cupredoxin"/>
</dbReference>
<proteinExistence type="predicted"/>
<protein>
    <submittedName>
        <fullName evidence="7">Copper oxidase</fullName>
    </submittedName>
</protein>
<feature type="domain" description="Plastocyanin-like" evidence="4">
    <location>
        <begin position="260"/>
        <end position="365"/>
    </location>
</feature>
<dbReference type="Pfam" id="PF07731">
    <property type="entry name" value="Cu-oxidase_2"/>
    <property type="match status" value="1"/>
</dbReference>
<dbReference type="GO" id="GO:0016491">
    <property type="term" value="F:oxidoreductase activity"/>
    <property type="evidence" value="ECO:0007669"/>
    <property type="project" value="UniProtKB-KW"/>
</dbReference>
<keyword evidence="3" id="KW-0732">Signal</keyword>
<dbReference type="Pfam" id="PF07732">
    <property type="entry name" value="Cu-oxidase_3"/>
    <property type="match status" value="2"/>
</dbReference>
<dbReference type="InterPro" id="IPR011706">
    <property type="entry name" value="Cu-oxidase_C"/>
</dbReference>
<evidence type="ECO:0000259" key="6">
    <source>
        <dbReference type="Pfam" id="PF07732"/>
    </source>
</evidence>
<sequence length="564" mass="61967">MQHSPVKLALAIAWALATPLAAQADTNPLCAYDKIDVNKYGHQPFQNPPEIRSSNGVLTTPLEVKFTDPKTTSIAGCPVTLRTYNGQLVGPTLRVKQGDVINLTLNNNLPLETPNEVQQQFDQEKDSAYLDTKPASFNTTNMHYHGLHVSPTGNSDNVLLAISPQSHFPYEVKLPSTHPIGSYWYHAHAHGSTSIQVGSGMAGAIVIEDNADAPKALLAANANEKTLVLQTILYNENGKLNNITKLFPGPSTPTAKDCKKANKGTWPCANRAITINGQIAPIITMKRGEVQRWRLIDTAFRESIYFAVQDHDLHEIALDGNYLGHVDTWKAGVAIDLEPGYRSDVLVKASMKPGDYEIRDMATPASQSLRGDDEGSHVIGILRVTDEVNEMDLPTDAQMRPLAPFGDTDLSKTAVGLQQVTFNLTQDLPGKKNYFQVNARAFSPTHVRKLNLGATDMWALTTLGDPDPSALANPDNAIPPVPHLFHIHVNPFQWTRQGPDTQLERVWKDTLLVQGPATTNVYTHYTDYIGKFVMHCHILDHEDLGMMEVEEVVDPNSGTAAHSH</sequence>
<name>A0A1Z4C416_9GAMM</name>
<dbReference type="SUPFAM" id="SSF49503">
    <property type="entry name" value="Cupredoxins"/>
    <property type="match status" value="2"/>
</dbReference>
<evidence type="ECO:0000256" key="3">
    <source>
        <dbReference type="SAM" id="SignalP"/>
    </source>
</evidence>
<keyword evidence="2" id="KW-0560">Oxidoreductase</keyword>
<dbReference type="GO" id="GO:0005507">
    <property type="term" value="F:copper ion binding"/>
    <property type="evidence" value="ECO:0007669"/>
    <property type="project" value="InterPro"/>
</dbReference>
<evidence type="ECO:0000313" key="7">
    <source>
        <dbReference type="EMBL" id="ASF48273.1"/>
    </source>
</evidence>
<dbReference type="InterPro" id="IPR001117">
    <property type="entry name" value="Cu-oxidase_2nd"/>
</dbReference>
<keyword evidence="8" id="KW-1185">Reference proteome</keyword>
<dbReference type="Pfam" id="PF00394">
    <property type="entry name" value="Cu-oxidase"/>
    <property type="match status" value="1"/>
</dbReference>
<dbReference type="CDD" id="cd13900">
    <property type="entry name" value="CuRO_3_Tth-MCO_like"/>
    <property type="match status" value="1"/>
</dbReference>
<reference evidence="7 8" key="1">
    <citation type="submission" date="2017-06" db="EMBL/GenBank/DDBJ databases">
        <title>Genome Sequencing of the methanotroph Methylovulum psychrotolerants str. HV10-M2 isolated from a high-altitude environment.</title>
        <authorList>
            <person name="Mateos-Rivera A."/>
        </authorList>
    </citation>
    <scope>NUCLEOTIDE SEQUENCE [LARGE SCALE GENOMIC DNA]</scope>
    <source>
        <strain evidence="7 8">HV10_M2</strain>
    </source>
</reference>